<reference evidence="2 3" key="1">
    <citation type="journal article" date="2022" name="bioRxiv">
        <title>Genomics of Preaxostyla Flagellates Illuminates Evolutionary Transitions and the Path Towards Mitochondrial Loss.</title>
        <authorList>
            <person name="Novak L.V.F."/>
            <person name="Treitli S.C."/>
            <person name="Pyrih J."/>
            <person name="Halakuc P."/>
            <person name="Pipaliya S.V."/>
            <person name="Vacek V."/>
            <person name="Brzon O."/>
            <person name="Soukal P."/>
            <person name="Eme L."/>
            <person name="Dacks J.B."/>
            <person name="Karnkowska A."/>
            <person name="Elias M."/>
            <person name="Hampl V."/>
        </authorList>
    </citation>
    <scope>NUCLEOTIDE SEQUENCE [LARGE SCALE GENOMIC DNA]</scope>
    <source>
        <strain evidence="2">NAU3</strain>
        <tissue evidence="2">Gut</tissue>
    </source>
</reference>
<proteinExistence type="predicted"/>
<keyword evidence="3" id="KW-1185">Reference proteome</keyword>
<sequence>MTRHHDHLLRQINHHASIIQDIYTTPFSRNASLSELATIFSATNDESLRVHVLKSFEASQTALSTLDSGAEFLNKIYKVIHSNNEVARATTLSLCRILFPICGPHPSILRHLQSSLFFSPLSEEFLQSIHLLPTCFNLFETASPETKASLLLLLTKVIECVNHLYDDGFYTELVLLLSILNACDSPFLIRELAFLHLSILDKLPTQYSVDNACLYFPLINERIFFINNHPLLLQVYPTLNRLKEGTHPQPLH</sequence>
<dbReference type="Pfam" id="PF24436">
    <property type="entry name" value="INTS7_N"/>
    <property type="match status" value="1"/>
</dbReference>
<dbReference type="Proteomes" id="UP001281761">
    <property type="component" value="Unassembled WGS sequence"/>
</dbReference>
<evidence type="ECO:0000313" key="3">
    <source>
        <dbReference type="Proteomes" id="UP001281761"/>
    </source>
</evidence>
<feature type="domain" description="Integrator complex subunit 7 N-terminal" evidence="1">
    <location>
        <begin position="23"/>
        <end position="101"/>
    </location>
</feature>
<dbReference type="EMBL" id="JARBJD010000003">
    <property type="protein sequence ID" value="KAK2964125.1"/>
    <property type="molecule type" value="Genomic_DNA"/>
</dbReference>
<organism evidence="2 3">
    <name type="scientific">Blattamonas nauphoetae</name>
    <dbReference type="NCBI Taxonomy" id="2049346"/>
    <lineage>
        <taxon>Eukaryota</taxon>
        <taxon>Metamonada</taxon>
        <taxon>Preaxostyla</taxon>
        <taxon>Oxymonadida</taxon>
        <taxon>Blattamonas</taxon>
    </lineage>
</organism>
<accession>A0ABQ9YK38</accession>
<gene>
    <name evidence="2" type="ORF">BLNAU_656</name>
</gene>
<protein>
    <recommendedName>
        <fullName evidence="1">Integrator complex subunit 7 N-terminal domain-containing protein</fullName>
    </recommendedName>
</protein>
<dbReference type="InterPro" id="IPR056516">
    <property type="entry name" value="INTS7_N"/>
</dbReference>
<name>A0ABQ9YK38_9EUKA</name>
<comment type="caution">
    <text evidence="2">The sequence shown here is derived from an EMBL/GenBank/DDBJ whole genome shotgun (WGS) entry which is preliminary data.</text>
</comment>
<dbReference type="SUPFAM" id="SSF48371">
    <property type="entry name" value="ARM repeat"/>
    <property type="match status" value="1"/>
</dbReference>
<dbReference type="InterPro" id="IPR016024">
    <property type="entry name" value="ARM-type_fold"/>
</dbReference>
<evidence type="ECO:0000313" key="2">
    <source>
        <dbReference type="EMBL" id="KAK2964125.1"/>
    </source>
</evidence>
<evidence type="ECO:0000259" key="1">
    <source>
        <dbReference type="Pfam" id="PF24436"/>
    </source>
</evidence>